<evidence type="ECO:0000313" key="3">
    <source>
        <dbReference type="EMBL" id="PWA89056.1"/>
    </source>
</evidence>
<feature type="compositionally biased region" description="Low complexity" evidence="1">
    <location>
        <begin position="389"/>
        <end position="400"/>
    </location>
</feature>
<organism evidence="3 4">
    <name type="scientific">Artemisia annua</name>
    <name type="common">Sweet wormwood</name>
    <dbReference type="NCBI Taxonomy" id="35608"/>
    <lineage>
        <taxon>Eukaryota</taxon>
        <taxon>Viridiplantae</taxon>
        <taxon>Streptophyta</taxon>
        <taxon>Embryophyta</taxon>
        <taxon>Tracheophyta</taxon>
        <taxon>Spermatophyta</taxon>
        <taxon>Magnoliopsida</taxon>
        <taxon>eudicotyledons</taxon>
        <taxon>Gunneridae</taxon>
        <taxon>Pentapetalae</taxon>
        <taxon>asterids</taxon>
        <taxon>campanulids</taxon>
        <taxon>Asterales</taxon>
        <taxon>Asteraceae</taxon>
        <taxon>Asteroideae</taxon>
        <taxon>Anthemideae</taxon>
        <taxon>Artemisiinae</taxon>
        <taxon>Artemisia</taxon>
    </lineage>
</organism>
<protein>
    <submittedName>
        <fullName evidence="3">Replication protein A 70 kDa DNA-binding subunit</fullName>
    </submittedName>
</protein>
<keyword evidence="4" id="KW-1185">Reference proteome</keyword>
<sequence>MAESSITPMEPKGKQKMLEVKSNIKDLKPNDRNKVLEAKIYRAWMAREPPDTTEKGCREADTIGDPNKDQMVMRKVEIQNLNRNSVELTLWDDLAETFQKEEIDKLEKPVIIAVTSCKVSRYYNKLQLSSTPATYYYINPKIPQLEQYQAEYRELFNLNPPLEIVRHSYEDIEKEKMRNRFPLAVLLTQAPKTYEASQGVRFTCEGNITSIQTSKDWYYPSCTSCIQKVRENDGVFDCRAHGPLEKPSYRYNFKGNLTDNTATATMTFFTPKADKIVGIDCNSLMALNYPGPRDIPQRLHAITGKNHIFQFHFNTSTKQGPPEFIFHRTLDEPVITTQVQDTTSGSKAPQQASMGLTANIPDEDELLAIMNFTPVATQHVKTELPATTETQAEATHTGQTPPHIETDFSKQPVKAQEQKSTRSASAKRILFQEKAKDTKKTKKE</sequence>
<dbReference type="AlphaFoldDB" id="A0A2U1PTG8"/>
<dbReference type="GO" id="GO:0003677">
    <property type="term" value="F:DNA binding"/>
    <property type="evidence" value="ECO:0007669"/>
    <property type="project" value="UniProtKB-KW"/>
</dbReference>
<dbReference type="SUPFAM" id="SSF50249">
    <property type="entry name" value="Nucleic acid-binding proteins"/>
    <property type="match status" value="2"/>
</dbReference>
<gene>
    <name evidence="3" type="ORF">CTI12_AA114380</name>
</gene>
<dbReference type="InterPro" id="IPR013955">
    <property type="entry name" value="Rep_factor-A_C"/>
</dbReference>
<dbReference type="Pfam" id="PF08646">
    <property type="entry name" value="Rep_fac-A_C"/>
    <property type="match status" value="1"/>
</dbReference>
<dbReference type="CDD" id="cd04481">
    <property type="entry name" value="RPA1_DBD_B_like"/>
    <property type="match status" value="1"/>
</dbReference>
<dbReference type="PANTHER" id="PTHR47165:SF4">
    <property type="entry name" value="OS03G0429900 PROTEIN"/>
    <property type="match status" value="1"/>
</dbReference>
<keyword evidence="3" id="KW-0238">DNA-binding</keyword>
<proteinExistence type="predicted"/>
<dbReference type="Gene3D" id="2.40.50.140">
    <property type="entry name" value="Nucleic acid-binding proteins"/>
    <property type="match status" value="2"/>
</dbReference>
<feature type="region of interest" description="Disordered" evidence="1">
    <location>
        <begin position="389"/>
        <end position="444"/>
    </location>
</feature>
<comment type="caution">
    <text evidence="3">The sequence shown here is derived from an EMBL/GenBank/DDBJ whole genome shotgun (WGS) entry which is preliminary data.</text>
</comment>
<dbReference type="STRING" id="35608.A0A2U1PTG8"/>
<feature type="compositionally biased region" description="Basic and acidic residues" evidence="1">
    <location>
        <begin position="430"/>
        <end position="444"/>
    </location>
</feature>
<dbReference type="EMBL" id="PKPP01000754">
    <property type="protein sequence ID" value="PWA89056.1"/>
    <property type="molecule type" value="Genomic_DNA"/>
</dbReference>
<name>A0A2U1PTG8_ARTAN</name>
<evidence type="ECO:0000256" key="1">
    <source>
        <dbReference type="SAM" id="MobiDB-lite"/>
    </source>
</evidence>
<reference evidence="3 4" key="1">
    <citation type="journal article" date="2018" name="Mol. Plant">
        <title>The genome of Artemisia annua provides insight into the evolution of Asteraceae family and artemisinin biosynthesis.</title>
        <authorList>
            <person name="Shen Q."/>
            <person name="Zhang L."/>
            <person name="Liao Z."/>
            <person name="Wang S."/>
            <person name="Yan T."/>
            <person name="Shi P."/>
            <person name="Liu M."/>
            <person name="Fu X."/>
            <person name="Pan Q."/>
            <person name="Wang Y."/>
            <person name="Lv Z."/>
            <person name="Lu X."/>
            <person name="Zhang F."/>
            <person name="Jiang W."/>
            <person name="Ma Y."/>
            <person name="Chen M."/>
            <person name="Hao X."/>
            <person name="Li L."/>
            <person name="Tang Y."/>
            <person name="Lv G."/>
            <person name="Zhou Y."/>
            <person name="Sun X."/>
            <person name="Brodelius P.E."/>
            <person name="Rose J.K.C."/>
            <person name="Tang K."/>
        </authorList>
    </citation>
    <scope>NUCLEOTIDE SEQUENCE [LARGE SCALE GENOMIC DNA]</scope>
    <source>
        <strain evidence="4">cv. Huhao1</strain>
        <tissue evidence="3">Leaf</tissue>
    </source>
</reference>
<dbReference type="OrthoDB" id="694146at2759"/>
<dbReference type="Proteomes" id="UP000245207">
    <property type="component" value="Unassembled WGS sequence"/>
</dbReference>
<dbReference type="PANTHER" id="PTHR47165">
    <property type="entry name" value="OS03G0429900 PROTEIN"/>
    <property type="match status" value="1"/>
</dbReference>
<feature type="domain" description="Replication factor A C-terminal" evidence="2">
    <location>
        <begin position="202"/>
        <end position="314"/>
    </location>
</feature>
<evidence type="ECO:0000313" key="4">
    <source>
        <dbReference type="Proteomes" id="UP000245207"/>
    </source>
</evidence>
<accession>A0A2U1PTG8</accession>
<dbReference type="InterPro" id="IPR012340">
    <property type="entry name" value="NA-bd_OB-fold"/>
</dbReference>
<evidence type="ECO:0000259" key="2">
    <source>
        <dbReference type="Pfam" id="PF08646"/>
    </source>
</evidence>